<evidence type="ECO:0000259" key="6">
    <source>
        <dbReference type="Pfam" id="PF07992"/>
    </source>
</evidence>
<evidence type="ECO:0000256" key="5">
    <source>
        <dbReference type="SAM" id="MobiDB-lite"/>
    </source>
</evidence>
<dbReference type="GO" id="GO:0005737">
    <property type="term" value="C:cytoplasm"/>
    <property type="evidence" value="ECO:0007669"/>
    <property type="project" value="TreeGrafter"/>
</dbReference>
<dbReference type="GO" id="GO:0016651">
    <property type="term" value="F:oxidoreductase activity, acting on NAD(P)H"/>
    <property type="evidence" value="ECO:0007669"/>
    <property type="project" value="TreeGrafter"/>
</dbReference>
<evidence type="ECO:0000313" key="7">
    <source>
        <dbReference type="EMBL" id="MBB4715620.1"/>
    </source>
</evidence>
<feature type="region of interest" description="Disordered" evidence="5">
    <location>
        <begin position="99"/>
        <end position="123"/>
    </location>
</feature>
<evidence type="ECO:0000313" key="8">
    <source>
        <dbReference type="Proteomes" id="UP000565089"/>
    </source>
</evidence>
<evidence type="ECO:0000256" key="4">
    <source>
        <dbReference type="ARBA" id="ARBA00023002"/>
    </source>
</evidence>
<keyword evidence="8" id="KW-1185">Reference proteome</keyword>
<dbReference type="Pfam" id="PF07992">
    <property type="entry name" value="Pyr_redox_2"/>
    <property type="match status" value="1"/>
</dbReference>
<keyword evidence="3" id="KW-0274">FAD</keyword>
<feature type="domain" description="FAD/NAD(P)-binding" evidence="6">
    <location>
        <begin position="7"/>
        <end position="99"/>
    </location>
</feature>
<dbReference type="SUPFAM" id="SSF51905">
    <property type="entry name" value="FAD/NAD(P)-binding domain"/>
    <property type="match status" value="1"/>
</dbReference>
<dbReference type="RefSeq" id="WP_376777946.1">
    <property type="nucleotide sequence ID" value="NZ_JACHMS010000001.1"/>
</dbReference>
<dbReference type="InterPro" id="IPR023753">
    <property type="entry name" value="FAD/NAD-binding_dom"/>
</dbReference>
<dbReference type="Proteomes" id="UP000565089">
    <property type="component" value="Unassembled WGS sequence"/>
</dbReference>
<evidence type="ECO:0000256" key="3">
    <source>
        <dbReference type="ARBA" id="ARBA00022827"/>
    </source>
</evidence>
<sequence>MPRLRGVHTLRTLDDARRLREDLSRPGRVVVVGGAFIGAEVSSSARALGHEVTIVESEQKPLLRQLGPKAAGILSRLHTDHGVALVTGVGVTGLVGEDGDGRRAGGYSLEAGSHGVPSEDCAG</sequence>
<dbReference type="GeneID" id="95797471"/>
<comment type="caution">
    <text evidence="7">The sequence shown here is derived from an EMBL/GenBank/DDBJ whole genome shotgun (WGS) entry which is preliminary data.</text>
</comment>
<dbReference type="EMBL" id="JACHMS010000001">
    <property type="protein sequence ID" value="MBB4715620.1"/>
    <property type="molecule type" value="Genomic_DNA"/>
</dbReference>
<reference evidence="7 8" key="1">
    <citation type="submission" date="2020-08" db="EMBL/GenBank/DDBJ databases">
        <title>Sequencing the genomes of 1000 actinobacteria strains.</title>
        <authorList>
            <person name="Klenk H.-P."/>
        </authorList>
    </citation>
    <scope>NUCLEOTIDE SEQUENCE [LARGE SCALE GENOMIC DNA]</scope>
    <source>
        <strain evidence="7 8">DSM 40483</strain>
    </source>
</reference>
<dbReference type="InterPro" id="IPR050446">
    <property type="entry name" value="FAD-oxidoreductase/Apoptosis"/>
</dbReference>
<protein>
    <submittedName>
        <fullName evidence="7">NADPH-dependent 2,4-dienoyl-CoA reductase/sulfur reductase-like enzyme</fullName>
    </submittedName>
</protein>
<dbReference type="PANTHER" id="PTHR43557">
    <property type="entry name" value="APOPTOSIS-INDUCING FACTOR 1"/>
    <property type="match status" value="1"/>
</dbReference>
<dbReference type="Gene3D" id="3.50.50.60">
    <property type="entry name" value="FAD/NAD(P)-binding domain"/>
    <property type="match status" value="1"/>
</dbReference>
<organism evidence="7 8">
    <name type="scientific">Streptomyces luteogriseus</name>
    <dbReference type="NCBI Taxonomy" id="68233"/>
    <lineage>
        <taxon>Bacteria</taxon>
        <taxon>Bacillati</taxon>
        <taxon>Actinomycetota</taxon>
        <taxon>Actinomycetes</taxon>
        <taxon>Kitasatosporales</taxon>
        <taxon>Streptomycetaceae</taxon>
        <taxon>Streptomyces</taxon>
    </lineage>
</organism>
<dbReference type="PANTHER" id="PTHR43557:SF2">
    <property type="entry name" value="RIESKE DOMAIN-CONTAINING PROTEIN-RELATED"/>
    <property type="match status" value="1"/>
</dbReference>
<evidence type="ECO:0000256" key="2">
    <source>
        <dbReference type="ARBA" id="ARBA00022630"/>
    </source>
</evidence>
<dbReference type="AlphaFoldDB" id="A0A7W7DTA7"/>
<evidence type="ECO:0000256" key="1">
    <source>
        <dbReference type="ARBA" id="ARBA00001974"/>
    </source>
</evidence>
<comment type="cofactor">
    <cofactor evidence="1">
        <name>FAD</name>
        <dbReference type="ChEBI" id="CHEBI:57692"/>
    </cofactor>
</comment>
<proteinExistence type="predicted"/>
<keyword evidence="2" id="KW-0285">Flavoprotein</keyword>
<accession>A0A7W7DTA7</accession>
<gene>
    <name evidence="7" type="ORF">BJ965_005502</name>
</gene>
<dbReference type="InterPro" id="IPR036188">
    <property type="entry name" value="FAD/NAD-bd_sf"/>
</dbReference>
<name>A0A7W7DTA7_9ACTN</name>
<keyword evidence="4" id="KW-0560">Oxidoreductase</keyword>